<keyword evidence="4 8" id="KW-0058">Aromatic hydrocarbons catabolism</keyword>
<organism evidence="10 11">
    <name type="scientific">Paraburkholderia solisilvae</name>
    <dbReference type="NCBI Taxonomy" id="624376"/>
    <lineage>
        <taxon>Bacteria</taxon>
        <taxon>Pseudomonadati</taxon>
        <taxon>Pseudomonadota</taxon>
        <taxon>Betaproteobacteria</taxon>
        <taxon>Burkholderiales</taxon>
        <taxon>Burkholderiaceae</taxon>
        <taxon>Paraburkholderia</taxon>
    </lineage>
</organism>
<keyword evidence="7 8" id="KW-0408">Iron</keyword>
<evidence type="ECO:0000256" key="2">
    <source>
        <dbReference type="ARBA" id="ARBA00008784"/>
    </source>
</evidence>
<dbReference type="EMBL" id="CADIKF010000031">
    <property type="protein sequence ID" value="CAB3762244.1"/>
    <property type="molecule type" value="Genomic_DNA"/>
</dbReference>
<dbReference type="Gene3D" id="3.10.180.10">
    <property type="entry name" value="2,3-Dihydroxybiphenyl 1,2-Dioxygenase, domain 1"/>
    <property type="match status" value="1"/>
</dbReference>
<accession>A0A6J5E9H3</accession>
<proteinExistence type="inferred from homology"/>
<evidence type="ECO:0000313" key="10">
    <source>
        <dbReference type="EMBL" id="CAB3762244.1"/>
    </source>
</evidence>
<dbReference type="InterPro" id="IPR004360">
    <property type="entry name" value="Glyas_Fos-R_dOase_dom"/>
</dbReference>
<protein>
    <submittedName>
        <fullName evidence="10">Biphenyl-2,3-diol 1,2-dioxygenase 2</fullName>
        <ecNumber evidence="10">1.13.11.39</ecNumber>
    </submittedName>
</protein>
<dbReference type="RefSeq" id="WP_175112576.1">
    <property type="nucleotide sequence ID" value="NZ_CADIKF010000031.1"/>
</dbReference>
<evidence type="ECO:0000256" key="1">
    <source>
        <dbReference type="ARBA" id="ARBA00001954"/>
    </source>
</evidence>
<evidence type="ECO:0000259" key="9">
    <source>
        <dbReference type="PROSITE" id="PS51819"/>
    </source>
</evidence>
<evidence type="ECO:0000256" key="3">
    <source>
        <dbReference type="ARBA" id="ARBA00022723"/>
    </source>
</evidence>
<evidence type="ECO:0000256" key="6">
    <source>
        <dbReference type="ARBA" id="ARBA00023002"/>
    </source>
</evidence>
<dbReference type="SUPFAM" id="SSF54593">
    <property type="entry name" value="Glyoxalase/Bleomycin resistance protein/Dihydroxybiphenyl dioxygenase"/>
    <property type="match status" value="1"/>
</dbReference>
<dbReference type="PANTHER" id="PTHR21366">
    <property type="entry name" value="GLYOXALASE FAMILY PROTEIN"/>
    <property type="match status" value="1"/>
</dbReference>
<dbReference type="Pfam" id="PF00903">
    <property type="entry name" value="Glyoxalase"/>
    <property type="match status" value="1"/>
</dbReference>
<dbReference type="PANTHER" id="PTHR21366:SF14">
    <property type="entry name" value="GLYOXALASE DOMAIN-CONTAINING PROTEIN 5"/>
    <property type="match status" value="1"/>
</dbReference>
<evidence type="ECO:0000256" key="4">
    <source>
        <dbReference type="ARBA" id="ARBA00022797"/>
    </source>
</evidence>
<gene>
    <name evidence="10" type="primary">bphC2</name>
    <name evidence="10" type="ORF">LMG29739_03822</name>
</gene>
<dbReference type="InterPro" id="IPR000486">
    <property type="entry name" value="Xdiol_ring_cleave_dOase_1/2"/>
</dbReference>
<keyword evidence="11" id="KW-1185">Reference proteome</keyword>
<dbReference type="AlphaFoldDB" id="A0A6J5E9H3"/>
<dbReference type="GO" id="GO:0008198">
    <property type="term" value="F:ferrous iron binding"/>
    <property type="evidence" value="ECO:0007669"/>
    <property type="project" value="InterPro"/>
</dbReference>
<dbReference type="Proteomes" id="UP000494329">
    <property type="component" value="Unassembled WGS sequence"/>
</dbReference>
<keyword evidence="3" id="KW-0479">Metal-binding</keyword>
<keyword evidence="5 8" id="KW-0223">Dioxygenase</keyword>
<keyword evidence="6 8" id="KW-0560">Oxidoreductase</keyword>
<evidence type="ECO:0000256" key="7">
    <source>
        <dbReference type="ARBA" id="ARBA00023004"/>
    </source>
</evidence>
<comment type="cofactor">
    <cofactor evidence="1 8">
        <name>Fe(2+)</name>
        <dbReference type="ChEBI" id="CHEBI:29033"/>
    </cofactor>
</comment>
<dbReference type="InterPro" id="IPR037523">
    <property type="entry name" value="VOC_core"/>
</dbReference>
<dbReference type="InterPro" id="IPR050383">
    <property type="entry name" value="GlyoxalaseI/FosfomycinResist"/>
</dbReference>
<name>A0A6J5E9H3_9BURK</name>
<evidence type="ECO:0000256" key="8">
    <source>
        <dbReference type="RuleBase" id="RU000683"/>
    </source>
</evidence>
<dbReference type="InterPro" id="IPR029068">
    <property type="entry name" value="Glyas_Bleomycin-R_OHBP_Dase"/>
</dbReference>
<comment type="similarity">
    <text evidence="2 8">Belongs to the extradiol ring-cleavage dioxygenase family.</text>
</comment>
<dbReference type="PROSITE" id="PS51819">
    <property type="entry name" value="VOC"/>
    <property type="match status" value="1"/>
</dbReference>
<sequence>MNSPKKLAHVVLYSGQVQAMRDWYSNVLGARVVHENPAMAFLTYDEEHHRIAFGDRSAVAKLVDGIDGLDKLIPTGSENADVKTPEHPNRGLAHIAFAYDSLESLLENYARLKSDGILPVYSINHGPTTSLYYEDPDGNQIELQIDNFETIQEGTEFMESDSFSKNPVGVPVDPDELLIRLRNGESQSTLVTPWW</sequence>
<dbReference type="GO" id="GO:0018583">
    <property type="term" value="F:biphenyl-2,3-diol 1,2-dioxygenase activity"/>
    <property type="evidence" value="ECO:0007669"/>
    <property type="project" value="UniProtKB-EC"/>
</dbReference>
<feature type="domain" description="VOC" evidence="9">
    <location>
        <begin position="6"/>
        <end position="146"/>
    </location>
</feature>
<dbReference type="PROSITE" id="PS00082">
    <property type="entry name" value="EXTRADIOL_DIOXYGENAS"/>
    <property type="match status" value="1"/>
</dbReference>
<evidence type="ECO:0000256" key="5">
    <source>
        <dbReference type="ARBA" id="ARBA00022964"/>
    </source>
</evidence>
<evidence type="ECO:0000313" key="11">
    <source>
        <dbReference type="Proteomes" id="UP000494329"/>
    </source>
</evidence>
<dbReference type="EC" id="1.13.11.39" evidence="10"/>
<reference evidence="10 11" key="1">
    <citation type="submission" date="2020-04" db="EMBL/GenBank/DDBJ databases">
        <authorList>
            <person name="De Canck E."/>
        </authorList>
    </citation>
    <scope>NUCLEOTIDE SEQUENCE [LARGE SCALE GENOMIC DNA]</scope>
    <source>
        <strain evidence="10 11">LMG 29739</strain>
    </source>
</reference>